<evidence type="ECO:0000313" key="1">
    <source>
        <dbReference type="EMBL" id="SQA57448.1"/>
    </source>
</evidence>
<dbReference type="AlphaFoldDB" id="A0AAE8NK83"/>
<gene>
    <name evidence="1" type="ORF">NCTC10661_06017</name>
</gene>
<accession>A0AAE8NK83</accession>
<name>A0AAE8NK83_BURCE</name>
<evidence type="ECO:0000313" key="2">
    <source>
        <dbReference type="Proteomes" id="UP000250416"/>
    </source>
</evidence>
<organism evidence="1 2">
    <name type="scientific">Burkholderia cepacia</name>
    <name type="common">Pseudomonas cepacia</name>
    <dbReference type="NCBI Taxonomy" id="292"/>
    <lineage>
        <taxon>Bacteria</taxon>
        <taxon>Pseudomonadati</taxon>
        <taxon>Pseudomonadota</taxon>
        <taxon>Betaproteobacteria</taxon>
        <taxon>Burkholderiales</taxon>
        <taxon>Burkholderiaceae</taxon>
        <taxon>Burkholderia</taxon>
        <taxon>Burkholderia cepacia complex</taxon>
    </lineage>
</organism>
<dbReference type="EMBL" id="UARD01000044">
    <property type="protein sequence ID" value="SQA57448.1"/>
    <property type="molecule type" value="Genomic_DNA"/>
</dbReference>
<comment type="caution">
    <text evidence="1">The sequence shown here is derived from an EMBL/GenBank/DDBJ whole genome shotgun (WGS) entry which is preliminary data.</text>
</comment>
<proteinExistence type="predicted"/>
<reference evidence="1 2" key="1">
    <citation type="submission" date="2018-06" db="EMBL/GenBank/DDBJ databases">
        <authorList>
            <consortium name="Pathogen Informatics"/>
            <person name="Doyle S."/>
        </authorList>
    </citation>
    <scope>NUCLEOTIDE SEQUENCE [LARGE SCALE GENOMIC DNA]</scope>
    <source>
        <strain evidence="1 2">NCTC10661</strain>
    </source>
</reference>
<protein>
    <submittedName>
        <fullName evidence="1">Uncharacterized protein</fullName>
    </submittedName>
</protein>
<dbReference type="Proteomes" id="UP000250416">
    <property type="component" value="Unassembled WGS sequence"/>
</dbReference>
<sequence length="64" mass="7005">MMETKRQKINVTLPATMVERLEAERAALSQRAGCGMTASQTIEALLKRALANHQTDFHPVPAGN</sequence>